<dbReference type="SUPFAM" id="SSF103473">
    <property type="entry name" value="MFS general substrate transporter"/>
    <property type="match status" value="1"/>
</dbReference>
<feature type="transmembrane region" description="Helical" evidence="6">
    <location>
        <begin position="357"/>
        <end position="380"/>
    </location>
</feature>
<feature type="transmembrane region" description="Helical" evidence="6">
    <location>
        <begin position="229"/>
        <end position="248"/>
    </location>
</feature>
<feature type="transmembrane region" description="Helical" evidence="6">
    <location>
        <begin position="494"/>
        <end position="515"/>
    </location>
</feature>
<dbReference type="GO" id="GO:0016020">
    <property type="term" value="C:membrane"/>
    <property type="evidence" value="ECO:0007669"/>
    <property type="project" value="UniProtKB-SubCell"/>
</dbReference>
<evidence type="ECO:0000256" key="2">
    <source>
        <dbReference type="ARBA" id="ARBA00022692"/>
    </source>
</evidence>
<dbReference type="STRING" id="1064592.G0VAI1"/>
<dbReference type="OrthoDB" id="3026777at2759"/>
<evidence type="ECO:0000313" key="7">
    <source>
        <dbReference type="EMBL" id="CCC68911.1"/>
    </source>
</evidence>
<evidence type="ECO:0000256" key="5">
    <source>
        <dbReference type="SAM" id="MobiDB-lite"/>
    </source>
</evidence>
<dbReference type="EMBL" id="HE576753">
    <property type="protein sequence ID" value="CCC68911.1"/>
    <property type="molecule type" value="Genomic_DNA"/>
</dbReference>
<evidence type="ECO:0000256" key="6">
    <source>
        <dbReference type="SAM" id="Phobius"/>
    </source>
</evidence>
<dbReference type="OMA" id="NPQCQIP"/>
<accession>G0VAI1</accession>
<dbReference type="PANTHER" id="PTHR23507:SF1">
    <property type="entry name" value="FI18259P1-RELATED"/>
    <property type="match status" value="1"/>
</dbReference>
<feature type="region of interest" description="Disordered" evidence="5">
    <location>
        <begin position="1"/>
        <end position="50"/>
    </location>
</feature>
<sequence length="570" mass="63463">MASQSNYGSHDSLHSDADELTAQAKRNNKSFSETTLTSNDNTGPSEPEENTLLYSTTSSARNDERWYNRPSIPIICVLMFLLCLSDMLFFTPNVGLTMTKVCTHLNDENIEDPEYQCDPAEVQVIVSEITSATLIISGVITTGTSMKWGGVSDRIGRVRALAYMGTIKVIGNLLHTLALLPSSPYSRWLIILTSCINAFTGGTFAFMATANSYVSDVTKQKDRTVQLSVVLSIMHATMGIGPMLSSFLIKFSDGRDQVPLFGSIAIGAIFTLLCFKLVREPRTEESRLKSQSEHDKHLQQMQEKKKSMVSDADNSKEKILAYTKYYAIEIFGLYKPMKKLWLKPTETGSLIPRYTVILLLALDLLSMSATIAMGPALILFATYRYNWRSVELGYLVSLLGILRSLMLVVLAPLLLKLLKKKFTALDRSVDNVDIISLRGSMICIFIGLCCMIRWNKHFQAIILYGFFASLGAIDSPTIQSTIIKYCSKNNTGEYFGGIALIRSFAMFVIPPLLLKIYASTVETKPELFFYVPLVSIAIAIFLTMFLGVHEEEQYSDSDVMSIDTTTDGMD</sequence>
<feature type="compositionally biased region" description="Polar residues" evidence="5">
    <location>
        <begin position="29"/>
        <end position="44"/>
    </location>
</feature>
<comment type="subcellular location">
    <subcellularLocation>
        <location evidence="1">Membrane</location>
        <topology evidence="1">Multi-pass membrane protein</topology>
    </subcellularLocation>
</comment>
<evidence type="ECO:0000256" key="1">
    <source>
        <dbReference type="ARBA" id="ARBA00004141"/>
    </source>
</evidence>
<dbReference type="KEGG" id="ncs:NCAS_0B08270"/>
<dbReference type="Proteomes" id="UP000001640">
    <property type="component" value="Chromosome 2"/>
</dbReference>
<dbReference type="InParanoid" id="G0VAI1"/>
<dbReference type="HOGENOM" id="CLU_017517_2_1_1"/>
<dbReference type="InterPro" id="IPR011701">
    <property type="entry name" value="MFS"/>
</dbReference>
<dbReference type="GeneID" id="96902468"/>
<keyword evidence="2 6" id="KW-0812">Transmembrane</keyword>
<name>G0VAI1_NAUCA</name>
<dbReference type="FunCoup" id="G0VAI1">
    <property type="interactions" value="111"/>
</dbReference>
<feature type="transmembrane region" description="Helical" evidence="6">
    <location>
        <begin position="260"/>
        <end position="278"/>
    </location>
</feature>
<feature type="region of interest" description="Disordered" evidence="5">
    <location>
        <begin position="285"/>
        <end position="307"/>
    </location>
</feature>
<keyword evidence="3 6" id="KW-1133">Transmembrane helix</keyword>
<dbReference type="Gene3D" id="1.20.1250.20">
    <property type="entry name" value="MFS general substrate transporter like domains"/>
    <property type="match status" value="1"/>
</dbReference>
<reference evidence="7 8" key="1">
    <citation type="journal article" date="2011" name="Proc. Natl. Acad. Sci. U.S.A.">
        <title>Evolutionary erosion of yeast sex chromosomes by mating-type switching accidents.</title>
        <authorList>
            <person name="Gordon J.L."/>
            <person name="Armisen D."/>
            <person name="Proux-Wera E."/>
            <person name="Oheigeartaigh S.S."/>
            <person name="Byrne K.P."/>
            <person name="Wolfe K.H."/>
        </authorList>
    </citation>
    <scope>NUCLEOTIDE SEQUENCE [LARGE SCALE GENOMIC DNA]</scope>
    <source>
        <strain evidence="8">ATCC 76901 / BCRC 22586 / CBS 4309 / NBRC 1992 / NRRL Y-12630</strain>
    </source>
</reference>
<protein>
    <recommendedName>
        <fullName evidence="9">Major facilitator superfamily (MFS) profile domain-containing protein</fullName>
    </recommendedName>
</protein>
<evidence type="ECO:0008006" key="9">
    <source>
        <dbReference type="Google" id="ProtNLM"/>
    </source>
</evidence>
<evidence type="ECO:0000256" key="3">
    <source>
        <dbReference type="ARBA" id="ARBA00022989"/>
    </source>
</evidence>
<reference key="2">
    <citation type="submission" date="2011-08" db="EMBL/GenBank/DDBJ databases">
        <title>Genome sequence of Naumovozyma castellii.</title>
        <authorList>
            <person name="Gordon J.L."/>
            <person name="Armisen D."/>
            <person name="Proux-Wera E."/>
            <person name="OhEigeartaigh S.S."/>
            <person name="Byrne K.P."/>
            <person name="Wolfe K.H."/>
        </authorList>
    </citation>
    <scope>NUCLEOTIDE SEQUENCE</scope>
    <source>
        <strain>Type strain:CBS 4309</strain>
    </source>
</reference>
<feature type="transmembrane region" description="Helical" evidence="6">
    <location>
        <begin position="129"/>
        <end position="148"/>
    </location>
</feature>
<organism evidence="7 8">
    <name type="scientific">Naumovozyma castellii</name>
    <name type="common">Yeast</name>
    <name type="synonym">Saccharomyces castellii</name>
    <dbReference type="NCBI Taxonomy" id="27288"/>
    <lineage>
        <taxon>Eukaryota</taxon>
        <taxon>Fungi</taxon>
        <taxon>Dikarya</taxon>
        <taxon>Ascomycota</taxon>
        <taxon>Saccharomycotina</taxon>
        <taxon>Saccharomycetes</taxon>
        <taxon>Saccharomycetales</taxon>
        <taxon>Saccharomycetaceae</taxon>
        <taxon>Naumovozyma</taxon>
    </lineage>
</organism>
<feature type="transmembrane region" description="Helical" evidence="6">
    <location>
        <begin position="71"/>
        <end position="90"/>
    </location>
</feature>
<evidence type="ECO:0000313" key="8">
    <source>
        <dbReference type="Proteomes" id="UP000001640"/>
    </source>
</evidence>
<evidence type="ECO:0000256" key="4">
    <source>
        <dbReference type="ARBA" id="ARBA00023136"/>
    </source>
</evidence>
<gene>
    <name evidence="7" type="primary">NCAS0B08270</name>
    <name evidence="7" type="ordered locus">NCAS_0B08270</name>
</gene>
<keyword evidence="4 6" id="KW-0472">Membrane</keyword>
<feature type="transmembrane region" description="Helical" evidence="6">
    <location>
        <begin position="188"/>
        <end position="208"/>
    </location>
</feature>
<dbReference type="PANTHER" id="PTHR23507">
    <property type="entry name" value="ZGC:174356"/>
    <property type="match status" value="1"/>
</dbReference>
<dbReference type="GO" id="GO:0022857">
    <property type="term" value="F:transmembrane transporter activity"/>
    <property type="evidence" value="ECO:0007669"/>
    <property type="project" value="InterPro"/>
</dbReference>
<proteinExistence type="predicted"/>
<dbReference type="eggNOG" id="KOG2816">
    <property type="taxonomic scope" value="Eukaryota"/>
</dbReference>
<feature type="transmembrane region" description="Helical" evidence="6">
    <location>
        <begin position="392"/>
        <end position="415"/>
    </location>
</feature>
<dbReference type="AlphaFoldDB" id="G0VAI1"/>
<feature type="transmembrane region" description="Helical" evidence="6">
    <location>
        <begin position="160"/>
        <end position="182"/>
    </location>
</feature>
<keyword evidence="8" id="KW-1185">Reference proteome</keyword>
<feature type="transmembrane region" description="Helical" evidence="6">
    <location>
        <begin position="461"/>
        <end position="482"/>
    </location>
</feature>
<dbReference type="InterPro" id="IPR036259">
    <property type="entry name" value="MFS_trans_sf"/>
</dbReference>
<dbReference type="RefSeq" id="XP_003675282.1">
    <property type="nucleotide sequence ID" value="XM_003675234.1"/>
</dbReference>
<dbReference type="Pfam" id="PF07690">
    <property type="entry name" value="MFS_1"/>
    <property type="match status" value="1"/>
</dbReference>
<feature type="transmembrane region" description="Helical" evidence="6">
    <location>
        <begin position="527"/>
        <end position="548"/>
    </location>
</feature>